<proteinExistence type="predicted"/>
<keyword evidence="2" id="KW-1185">Reference proteome</keyword>
<dbReference type="Proteomes" id="UP001056539">
    <property type="component" value="Chromosome"/>
</dbReference>
<sequence length="101" mass="11756">MPKMKISGQTQGRLVFAYDIREGHIPYDVLLPALNKLLAKMGYQHEATPQDLEEIIGELLYQTNERVFMNLEQLFSEGKFTHSNIEEILFQAIQTVMKERK</sequence>
<protein>
    <submittedName>
        <fullName evidence="1">Uncharacterized protein</fullName>
    </submittedName>
</protein>
<gene>
    <name evidence="1" type="ORF">KDW03_03475</name>
</gene>
<evidence type="ECO:0000313" key="2">
    <source>
        <dbReference type="Proteomes" id="UP001056539"/>
    </source>
</evidence>
<reference evidence="1" key="2">
    <citation type="submission" date="2022-06" db="EMBL/GenBank/DDBJ databases">
        <title>Thermospira aquatica gen. nov., sp. nov.</title>
        <authorList>
            <person name="Ben Ali Gam Z."/>
            <person name="Labat M."/>
        </authorList>
    </citation>
    <scope>NUCLEOTIDE SEQUENCE</scope>
    <source>
        <strain evidence="1">F1F22</strain>
    </source>
</reference>
<dbReference type="AlphaFoldDB" id="A0AAX3BF05"/>
<reference evidence="1" key="1">
    <citation type="submission" date="2021-04" db="EMBL/GenBank/DDBJ databases">
        <authorList>
            <person name="Postec A."/>
        </authorList>
    </citation>
    <scope>NUCLEOTIDE SEQUENCE</scope>
    <source>
        <strain evidence="1">F1F22</strain>
    </source>
</reference>
<evidence type="ECO:0000313" key="1">
    <source>
        <dbReference type="EMBL" id="URA10877.1"/>
    </source>
</evidence>
<dbReference type="EMBL" id="CP073355">
    <property type="protein sequence ID" value="URA10877.1"/>
    <property type="molecule type" value="Genomic_DNA"/>
</dbReference>
<organism evidence="1 2">
    <name type="scientific">Thermospira aquatica</name>
    <dbReference type="NCBI Taxonomy" id="2828656"/>
    <lineage>
        <taxon>Bacteria</taxon>
        <taxon>Pseudomonadati</taxon>
        <taxon>Spirochaetota</taxon>
        <taxon>Spirochaetia</taxon>
        <taxon>Brevinematales</taxon>
        <taxon>Thermospiraceae</taxon>
        <taxon>Thermospira</taxon>
    </lineage>
</organism>
<dbReference type="KEGG" id="taqu:KDW03_03475"/>
<dbReference type="RefSeq" id="WP_271436007.1">
    <property type="nucleotide sequence ID" value="NZ_CP073355.1"/>
</dbReference>
<name>A0AAX3BF05_9SPIR</name>
<accession>A0AAX3BF05</accession>